<name>A0A2J7PDX6_9NEOP</name>
<dbReference type="SUPFAM" id="SSF82671">
    <property type="entry name" value="SEA domain"/>
    <property type="match status" value="1"/>
</dbReference>
<dbReference type="Proteomes" id="UP000235965">
    <property type="component" value="Unassembled WGS sequence"/>
</dbReference>
<evidence type="ECO:0000256" key="3">
    <source>
        <dbReference type="ARBA" id="ARBA00023157"/>
    </source>
</evidence>
<dbReference type="InParanoid" id="A0A2J7PDX6"/>
<dbReference type="InterPro" id="IPR002172">
    <property type="entry name" value="LDrepeatLR_classA_rpt"/>
</dbReference>
<feature type="compositionally biased region" description="Basic and acidic residues" evidence="6">
    <location>
        <begin position="67"/>
        <end position="76"/>
    </location>
</feature>
<gene>
    <name evidence="8" type="ORF">B7P43_G15030</name>
</gene>
<dbReference type="InterPro" id="IPR036055">
    <property type="entry name" value="LDL_receptor-like_sf"/>
</dbReference>
<comment type="caution">
    <text evidence="8">The sequence shown here is derived from an EMBL/GenBank/DDBJ whole genome shotgun (WGS) entry which is preliminary data.</text>
</comment>
<dbReference type="InterPro" id="IPR023415">
    <property type="entry name" value="LDLR_class-A_CS"/>
</dbReference>
<dbReference type="SUPFAM" id="SSF57424">
    <property type="entry name" value="LDL receptor-like module"/>
    <property type="match status" value="1"/>
</dbReference>
<feature type="disulfide bond" evidence="5">
    <location>
        <begin position="315"/>
        <end position="330"/>
    </location>
</feature>
<evidence type="ECO:0000313" key="9">
    <source>
        <dbReference type="Proteomes" id="UP000235965"/>
    </source>
</evidence>
<dbReference type="Pfam" id="PF01390">
    <property type="entry name" value="SEA"/>
    <property type="match status" value="1"/>
</dbReference>
<dbReference type="PROSITE" id="PS50068">
    <property type="entry name" value="LDLRA_2"/>
    <property type="match status" value="1"/>
</dbReference>
<organism evidence="8 9">
    <name type="scientific">Cryptotermes secundus</name>
    <dbReference type="NCBI Taxonomy" id="105785"/>
    <lineage>
        <taxon>Eukaryota</taxon>
        <taxon>Metazoa</taxon>
        <taxon>Ecdysozoa</taxon>
        <taxon>Arthropoda</taxon>
        <taxon>Hexapoda</taxon>
        <taxon>Insecta</taxon>
        <taxon>Pterygota</taxon>
        <taxon>Neoptera</taxon>
        <taxon>Polyneoptera</taxon>
        <taxon>Dictyoptera</taxon>
        <taxon>Blattodea</taxon>
        <taxon>Blattoidea</taxon>
        <taxon>Termitoidae</taxon>
        <taxon>Kalotermitidae</taxon>
        <taxon>Cryptotermitinae</taxon>
        <taxon>Cryptotermes</taxon>
    </lineage>
</organism>
<protein>
    <recommendedName>
        <fullName evidence="7">SEA domain-containing protein</fullName>
    </recommendedName>
</protein>
<evidence type="ECO:0000256" key="6">
    <source>
        <dbReference type="SAM" id="MobiDB-lite"/>
    </source>
</evidence>
<evidence type="ECO:0000313" key="8">
    <source>
        <dbReference type="EMBL" id="PNF14535.1"/>
    </source>
</evidence>
<feature type="compositionally biased region" description="Acidic residues" evidence="6">
    <location>
        <begin position="107"/>
        <end position="129"/>
    </location>
</feature>
<keyword evidence="1" id="KW-0732">Signal</keyword>
<evidence type="ECO:0000259" key="7">
    <source>
        <dbReference type="PROSITE" id="PS50024"/>
    </source>
</evidence>
<dbReference type="EMBL" id="NEVH01026122">
    <property type="protein sequence ID" value="PNF14535.1"/>
    <property type="molecule type" value="Genomic_DNA"/>
</dbReference>
<dbReference type="PROSITE" id="PS50024">
    <property type="entry name" value="SEA"/>
    <property type="match status" value="1"/>
</dbReference>
<dbReference type="InterPro" id="IPR000082">
    <property type="entry name" value="SEA_dom"/>
</dbReference>
<evidence type="ECO:0000256" key="5">
    <source>
        <dbReference type="PROSITE-ProRule" id="PRU00124"/>
    </source>
</evidence>
<sequence length="341" mass="37787">MSDDSDSSFFGTLSDLGKRAKRDWSFSWFGEEKEHDSKHTSSATEGKGLFGFSSGNLLGDWFGGSDGSDKKSDSRSAKVTSATKSPSETEQSTASHRNRRSATSDNLTDEGADESTTEQLEVEENDESDLTVAAARRRGQLQHHVSDDEDYFSEAASGSGMDGRTVPPPSAVPPADRQPRFYRITFTILEPFRAEYYDRNSEAFRQLSQDLSQAVNELYENVSGRQSATVIQIQQTDENFSSLVTLDLGTIDNYNENQLRERLYTQIADYRRLGGISASEKNFNFRSFGGPPPPPCQPNETVCRSGECLPQETRCDGKRDCRDGSDEFGCILNVSSFCVLP</sequence>
<keyword evidence="3 5" id="KW-1015">Disulfide bond</keyword>
<dbReference type="FunFam" id="4.10.400.10:FF:000034">
    <property type="entry name" value="Low-density lipoprotein receptor-related protein 2"/>
    <property type="match status" value="1"/>
</dbReference>
<accession>A0A2J7PDX6</accession>
<dbReference type="AlphaFoldDB" id="A0A2J7PDX6"/>
<feature type="compositionally biased region" description="Basic and acidic residues" evidence="6">
    <location>
        <begin position="30"/>
        <end position="39"/>
    </location>
</feature>
<dbReference type="OrthoDB" id="10055367at2759"/>
<dbReference type="InterPro" id="IPR036364">
    <property type="entry name" value="SEA_dom_sf"/>
</dbReference>
<dbReference type="CDD" id="cd00112">
    <property type="entry name" value="LDLa"/>
    <property type="match status" value="1"/>
</dbReference>
<feature type="compositionally biased region" description="Polar residues" evidence="6">
    <location>
        <begin position="77"/>
        <end position="106"/>
    </location>
</feature>
<keyword evidence="9" id="KW-1185">Reference proteome</keyword>
<keyword evidence="2" id="KW-0677">Repeat</keyword>
<feature type="non-terminal residue" evidence="8">
    <location>
        <position position="341"/>
    </location>
</feature>
<keyword evidence="4" id="KW-0325">Glycoprotein</keyword>
<dbReference type="STRING" id="105785.A0A2J7PDX6"/>
<feature type="domain" description="SEA" evidence="7">
    <location>
        <begin position="178"/>
        <end position="295"/>
    </location>
</feature>
<dbReference type="Pfam" id="PF00057">
    <property type="entry name" value="Ldl_recept_a"/>
    <property type="match status" value="1"/>
</dbReference>
<dbReference type="PROSITE" id="PS01209">
    <property type="entry name" value="LDLRA_1"/>
    <property type="match status" value="1"/>
</dbReference>
<proteinExistence type="predicted"/>
<feature type="region of interest" description="Disordered" evidence="6">
    <location>
        <begin position="30"/>
        <end position="49"/>
    </location>
</feature>
<evidence type="ECO:0000256" key="2">
    <source>
        <dbReference type="ARBA" id="ARBA00022737"/>
    </source>
</evidence>
<evidence type="ECO:0000256" key="4">
    <source>
        <dbReference type="ARBA" id="ARBA00023180"/>
    </source>
</evidence>
<dbReference type="SMART" id="SM00192">
    <property type="entry name" value="LDLa"/>
    <property type="match status" value="1"/>
</dbReference>
<evidence type="ECO:0000256" key="1">
    <source>
        <dbReference type="ARBA" id="ARBA00022729"/>
    </source>
</evidence>
<dbReference type="Gene3D" id="4.10.400.10">
    <property type="entry name" value="Low-density Lipoprotein Receptor"/>
    <property type="match status" value="1"/>
</dbReference>
<feature type="region of interest" description="Disordered" evidence="6">
    <location>
        <begin position="61"/>
        <end position="178"/>
    </location>
</feature>
<feature type="disulfide bond" evidence="5">
    <location>
        <begin position="296"/>
        <end position="308"/>
    </location>
</feature>
<feature type="disulfide bond" evidence="5">
    <location>
        <begin position="303"/>
        <end position="321"/>
    </location>
</feature>
<reference evidence="8 9" key="1">
    <citation type="submission" date="2017-12" db="EMBL/GenBank/DDBJ databases">
        <title>Hemimetabolous genomes reveal molecular basis of termite eusociality.</title>
        <authorList>
            <person name="Harrison M.C."/>
            <person name="Jongepier E."/>
            <person name="Robertson H.M."/>
            <person name="Arning N."/>
            <person name="Bitard-Feildel T."/>
            <person name="Chao H."/>
            <person name="Childers C.P."/>
            <person name="Dinh H."/>
            <person name="Doddapaneni H."/>
            <person name="Dugan S."/>
            <person name="Gowin J."/>
            <person name="Greiner C."/>
            <person name="Han Y."/>
            <person name="Hu H."/>
            <person name="Hughes D.S.T."/>
            <person name="Huylmans A.-K."/>
            <person name="Kemena C."/>
            <person name="Kremer L.P.M."/>
            <person name="Lee S.L."/>
            <person name="Lopez-Ezquerra A."/>
            <person name="Mallet L."/>
            <person name="Monroy-Kuhn J.M."/>
            <person name="Moser A."/>
            <person name="Murali S.C."/>
            <person name="Muzny D.M."/>
            <person name="Otani S."/>
            <person name="Piulachs M.-D."/>
            <person name="Poelchau M."/>
            <person name="Qu J."/>
            <person name="Schaub F."/>
            <person name="Wada-Katsumata A."/>
            <person name="Worley K.C."/>
            <person name="Xie Q."/>
            <person name="Ylla G."/>
            <person name="Poulsen M."/>
            <person name="Gibbs R.A."/>
            <person name="Schal C."/>
            <person name="Richards S."/>
            <person name="Belles X."/>
            <person name="Korb J."/>
            <person name="Bornberg-Bauer E."/>
        </authorList>
    </citation>
    <scope>NUCLEOTIDE SEQUENCE [LARGE SCALE GENOMIC DNA]</scope>
    <source>
        <tissue evidence="8">Whole body</tissue>
    </source>
</reference>